<dbReference type="SUPFAM" id="SSF55729">
    <property type="entry name" value="Acyl-CoA N-acyltransferases (Nat)"/>
    <property type="match status" value="1"/>
</dbReference>
<evidence type="ECO:0000259" key="1">
    <source>
        <dbReference type="PROSITE" id="PS51186"/>
    </source>
</evidence>
<dbReference type="InterPro" id="IPR016181">
    <property type="entry name" value="Acyl_CoA_acyltransferase"/>
</dbReference>
<proteinExistence type="predicted"/>
<dbReference type="PROSITE" id="PS51186">
    <property type="entry name" value="GNAT"/>
    <property type="match status" value="1"/>
</dbReference>
<dbReference type="Proteomes" id="UP000605201">
    <property type="component" value="Unassembled WGS sequence"/>
</dbReference>
<accession>A0A8J6NV51</accession>
<dbReference type="Gene3D" id="3.40.630.30">
    <property type="match status" value="1"/>
</dbReference>
<feature type="domain" description="N-acetyltransferase" evidence="1">
    <location>
        <begin position="509"/>
        <end position="664"/>
    </location>
</feature>
<sequence length="664" mass="73920">MSNSKQTKALLVHPPVTGLSIPPWAPAQTAMHLAGSGVCFEQYDANLDFFLNHLLTSKRLAELVNVIKKRAKRGTFKKAEPYAASLAADLAANPDKWNRKIDNIGNSFKLLKTEDFFRPESFLAALKNIDDLLDLASCAFYPSRIQRRCFTNPAIKAWPAVNAFVEDREANPFLFLCHDGLATRLESPELDLVMLFISAPDQLMAALTMAHFSKKLRPDLHIALMGDRLTADVEQYGHTLLPETDPKPLRHLMGALRESAAVEDAAVPDYRGLPLKEYLAPALVLPLRIHADPDSDLIPPTLFSHLSKICQQTYNAQGFFCIDSHVKSNFIEKLAHGASGKEPSICMNLPCALEESLDREALAATYRAGVKLVQWSNPAGNLKSLTQILWDVSKAGIWNHVIMPAGAENSSDQELARFMATNPNIVHSLIRRQPSASFFAGPDKLSPASTVYTQVARLPGRPFWHSLDDAVYLLLYLNRYDTKTIVRWRVRDDGLSVYSLGSHISYHFVEPQQLPPGYLDEICRMVEAGGSVDITLVRYNIERAFLIGYALDQGVIVGNSTLKRPRKEYVDAVNQQAGLDLGNYLERGYTSVRPEYRGMGIGAKLLEGLTARVGDLKLFSVISADNVAARKMALRNQTQQVASFYSERLDKEVGVWIPAWMLKD</sequence>
<dbReference type="CDD" id="cd04301">
    <property type="entry name" value="NAT_SF"/>
    <property type="match status" value="1"/>
</dbReference>
<dbReference type="GO" id="GO:0016747">
    <property type="term" value="F:acyltransferase activity, transferring groups other than amino-acyl groups"/>
    <property type="evidence" value="ECO:0007669"/>
    <property type="project" value="InterPro"/>
</dbReference>
<comment type="caution">
    <text evidence="2">The sequence shown here is derived from an EMBL/GenBank/DDBJ whole genome shotgun (WGS) entry which is preliminary data.</text>
</comment>
<dbReference type="Pfam" id="PF00583">
    <property type="entry name" value="Acetyltransf_1"/>
    <property type="match status" value="1"/>
</dbReference>
<dbReference type="InterPro" id="IPR000182">
    <property type="entry name" value="GNAT_dom"/>
</dbReference>
<evidence type="ECO:0000313" key="3">
    <source>
        <dbReference type="Proteomes" id="UP000605201"/>
    </source>
</evidence>
<dbReference type="AlphaFoldDB" id="A0A8J6NV51"/>
<reference evidence="2 3" key="1">
    <citation type="submission" date="2020-08" db="EMBL/GenBank/DDBJ databases">
        <title>Bridging the membrane lipid divide: bacteria of the FCB group superphylum have the potential to synthesize archaeal ether lipids.</title>
        <authorList>
            <person name="Villanueva L."/>
            <person name="Von Meijenfeldt F.A.B."/>
            <person name="Westbye A.B."/>
            <person name="Yadav S."/>
            <person name="Hopmans E.C."/>
            <person name="Dutilh B.E."/>
            <person name="Sinninghe Damste J.S."/>
        </authorList>
    </citation>
    <scope>NUCLEOTIDE SEQUENCE [LARGE SCALE GENOMIC DNA]</scope>
    <source>
        <strain evidence="2">NIOZ-UU17</strain>
    </source>
</reference>
<gene>
    <name evidence="2" type="ORF">H8D96_14140</name>
</gene>
<evidence type="ECO:0000313" key="2">
    <source>
        <dbReference type="EMBL" id="MBC8433048.1"/>
    </source>
</evidence>
<name>A0A8J6NV51_9BACT</name>
<organism evidence="2 3">
    <name type="scientific">Candidatus Desulfatibia vada</name>
    <dbReference type="NCBI Taxonomy" id="2841696"/>
    <lineage>
        <taxon>Bacteria</taxon>
        <taxon>Pseudomonadati</taxon>
        <taxon>Thermodesulfobacteriota</taxon>
        <taxon>Desulfobacteria</taxon>
        <taxon>Desulfobacterales</taxon>
        <taxon>Desulfobacterales incertae sedis</taxon>
        <taxon>Candidatus Desulfatibia</taxon>
    </lineage>
</organism>
<dbReference type="EMBL" id="JACNIG010000265">
    <property type="protein sequence ID" value="MBC8433048.1"/>
    <property type="molecule type" value="Genomic_DNA"/>
</dbReference>
<protein>
    <recommendedName>
        <fullName evidence="1">N-acetyltransferase domain-containing protein</fullName>
    </recommendedName>
</protein>